<name>A0A6C0BDJ4_9ZZZZ</name>
<dbReference type="AlphaFoldDB" id="A0A6C0BDJ4"/>
<sequence>MNSGIKFYRSDNNVILTSGINGVLPPEFITVHETKRAKK</sequence>
<protein>
    <submittedName>
        <fullName evidence="1">Uncharacterized protein</fullName>
    </submittedName>
</protein>
<evidence type="ECO:0000313" key="1">
    <source>
        <dbReference type="EMBL" id="QHS90062.1"/>
    </source>
</evidence>
<reference evidence="1" key="1">
    <citation type="journal article" date="2020" name="Nature">
        <title>Giant virus diversity and host interactions through global metagenomics.</title>
        <authorList>
            <person name="Schulz F."/>
            <person name="Roux S."/>
            <person name="Paez-Espino D."/>
            <person name="Jungbluth S."/>
            <person name="Walsh D.A."/>
            <person name="Denef V.J."/>
            <person name="McMahon K.D."/>
            <person name="Konstantinidis K.T."/>
            <person name="Eloe-Fadrosh E.A."/>
            <person name="Kyrpides N.C."/>
            <person name="Woyke T."/>
        </authorList>
    </citation>
    <scope>NUCLEOTIDE SEQUENCE</scope>
    <source>
        <strain evidence="1">GVMAG-M-3300010160-4</strain>
    </source>
</reference>
<organism evidence="1">
    <name type="scientific">viral metagenome</name>
    <dbReference type="NCBI Taxonomy" id="1070528"/>
    <lineage>
        <taxon>unclassified sequences</taxon>
        <taxon>metagenomes</taxon>
        <taxon>organismal metagenomes</taxon>
    </lineage>
</organism>
<accession>A0A6C0BDJ4</accession>
<proteinExistence type="predicted"/>
<dbReference type="InterPro" id="IPR042081">
    <property type="entry name" value="RNA_2'-PTrans_C"/>
</dbReference>
<dbReference type="EMBL" id="MN739124">
    <property type="protein sequence ID" value="QHS90062.1"/>
    <property type="molecule type" value="Genomic_DNA"/>
</dbReference>
<dbReference type="Gene3D" id="3.20.170.30">
    <property type="match status" value="1"/>
</dbReference>